<name>A0A9J6ENY7_RHIMP</name>
<evidence type="ECO:0000313" key="2">
    <source>
        <dbReference type="EMBL" id="KAH8035903.1"/>
    </source>
</evidence>
<proteinExistence type="predicted"/>
<keyword evidence="1" id="KW-0812">Transmembrane</keyword>
<evidence type="ECO:0000256" key="1">
    <source>
        <dbReference type="SAM" id="Phobius"/>
    </source>
</evidence>
<sequence>MSPHSTKRFHRELARMDDTTALLVNTAQLTILAANVPFWAILINCWRQRFARPGGHTLKLVQEMTHCLRSAAEDNGCSDYRVLKLEISGLRKHLLSKFAGNELASHRSCLARSATRHHCPGLEHQAATIGNRLFDRLEVTFCSGYGRRKLRFVTVLAIALVWMAQRFV</sequence>
<feature type="transmembrane region" description="Helical" evidence="1">
    <location>
        <begin position="20"/>
        <end position="42"/>
    </location>
</feature>
<accession>A0A9J6ENY7</accession>
<dbReference type="AlphaFoldDB" id="A0A9J6ENY7"/>
<gene>
    <name evidence="2" type="ORF">HPB51_010655</name>
</gene>
<reference evidence="2" key="1">
    <citation type="journal article" date="2020" name="Cell">
        <title>Large-Scale Comparative Analyses of Tick Genomes Elucidate Their Genetic Diversity and Vector Capacities.</title>
        <authorList>
            <consortium name="Tick Genome and Microbiome Consortium (TIGMIC)"/>
            <person name="Jia N."/>
            <person name="Wang J."/>
            <person name="Shi W."/>
            <person name="Du L."/>
            <person name="Sun Y."/>
            <person name="Zhan W."/>
            <person name="Jiang J.F."/>
            <person name="Wang Q."/>
            <person name="Zhang B."/>
            <person name="Ji P."/>
            <person name="Bell-Sakyi L."/>
            <person name="Cui X.M."/>
            <person name="Yuan T.T."/>
            <person name="Jiang B.G."/>
            <person name="Yang W.F."/>
            <person name="Lam T.T."/>
            <person name="Chang Q.C."/>
            <person name="Ding S.J."/>
            <person name="Wang X.J."/>
            <person name="Zhu J.G."/>
            <person name="Ruan X.D."/>
            <person name="Zhao L."/>
            <person name="Wei J.T."/>
            <person name="Ye R.Z."/>
            <person name="Que T.C."/>
            <person name="Du C.H."/>
            <person name="Zhou Y.H."/>
            <person name="Cheng J.X."/>
            <person name="Dai P.F."/>
            <person name="Guo W.B."/>
            <person name="Han X.H."/>
            <person name="Huang E.J."/>
            <person name="Li L.F."/>
            <person name="Wei W."/>
            <person name="Gao Y.C."/>
            <person name="Liu J.Z."/>
            <person name="Shao H.Z."/>
            <person name="Wang X."/>
            <person name="Wang C.C."/>
            <person name="Yang T.C."/>
            <person name="Huo Q.B."/>
            <person name="Li W."/>
            <person name="Chen H.Y."/>
            <person name="Chen S.E."/>
            <person name="Zhou L.G."/>
            <person name="Ni X.B."/>
            <person name="Tian J.H."/>
            <person name="Sheng Y."/>
            <person name="Liu T."/>
            <person name="Pan Y.S."/>
            <person name="Xia L.Y."/>
            <person name="Li J."/>
            <person name="Zhao F."/>
            <person name="Cao W.C."/>
        </authorList>
    </citation>
    <scope>NUCLEOTIDE SEQUENCE</scope>
    <source>
        <strain evidence="2">Rmic-2018</strain>
    </source>
</reference>
<reference evidence="2" key="2">
    <citation type="submission" date="2021-09" db="EMBL/GenBank/DDBJ databases">
        <authorList>
            <person name="Jia N."/>
            <person name="Wang J."/>
            <person name="Shi W."/>
            <person name="Du L."/>
            <person name="Sun Y."/>
            <person name="Zhan W."/>
            <person name="Jiang J."/>
            <person name="Wang Q."/>
            <person name="Zhang B."/>
            <person name="Ji P."/>
            <person name="Sakyi L.B."/>
            <person name="Cui X."/>
            <person name="Yuan T."/>
            <person name="Jiang B."/>
            <person name="Yang W."/>
            <person name="Lam T.T.-Y."/>
            <person name="Chang Q."/>
            <person name="Ding S."/>
            <person name="Wang X."/>
            <person name="Zhu J."/>
            <person name="Ruan X."/>
            <person name="Zhao L."/>
            <person name="Wei J."/>
            <person name="Que T."/>
            <person name="Du C."/>
            <person name="Cheng J."/>
            <person name="Dai P."/>
            <person name="Han X."/>
            <person name="Huang E."/>
            <person name="Gao Y."/>
            <person name="Liu J."/>
            <person name="Shao H."/>
            <person name="Ye R."/>
            <person name="Li L."/>
            <person name="Wei W."/>
            <person name="Wang X."/>
            <person name="Wang C."/>
            <person name="Huo Q."/>
            <person name="Li W."/>
            <person name="Guo W."/>
            <person name="Chen H."/>
            <person name="Chen S."/>
            <person name="Zhou L."/>
            <person name="Zhou L."/>
            <person name="Ni X."/>
            <person name="Tian J."/>
            <person name="Zhou Y."/>
            <person name="Sheng Y."/>
            <person name="Liu T."/>
            <person name="Pan Y."/>
            <person name="Xia L."/>
            <person name="Li J."/>
            <person name="Zhao F."/>
            <person name="Cao W."/>
        </authorList>
    </citation>
    <scope>NUCLEOTIDE SEQUENCE</scope>
    <source>
        <strain evidence="2">Rmic-2018</strain>
        <tissue evidence="2">Larvae</tissue>
    </source>
</reference>
<dbReference type="EMBL" id="JABSTU010000003">
    <property type="protein sequence ID" value="KAH8035903.1"/>
    <property type="molecule type" value="Genomic_DNA"/>
</dbReference>
<organism evidence="2 3">
    <name type="scientific">Rhipicephalus microplus</name>
    <name type="common">Cattle tick</name>
    <name type="synonym">Boophilus microplus</name>
    <dbReference type="NCBI Taxonomy" id="6941"/>
    <lineage>
        <taxon>Eukaryota</taxon>
        <taxon>Metazoa</taxon>
        <taxon>Ecdysozoa</taxon>
        <taxon>Arthropoda</taxon>
        <taxon>Chelicerata</taxon>
        <taxon>Arachnida</taxon>
        <taxon>Acari</taxon>
        <taxon>Parasitiformes</taxon>
        <taxon>Ixodida</taxon>
        <taxon>Ixodoidea</taxon>
        <taxon>Ixodidae</taxon>
        <taxon>Rhipicephalinae</taxon>
        <taxon>Rhipicephalus</taxon>
        <taxon>Boophilus</taxon>
    </lineage>
</organism>
<comment type="caution">
    <text evidence="2">The sequence shown here is derived from an EMBL/GenBank/DDBJ whole genome shotgun (WGS) entry which is preliminary data.</text>
</comment>
<keyword evidence="3" id="KW-1185">Reference proteome</keyword>
<dbReference type="Proteomes" id="UP000821866">
    <property type="component" value="Chromosome 11"/>
</dbReference>
<keyword evidence="1" id="KW-1133">Transmembrane helix</keyword>
<keyword evidence="1" id="KW-0472">Membrane</keyword>
<dbReference type="VEuPathDB" id="VectorBase:LOC119185586"/>
<evidence type="ECO:0000313" key="3">
    <source>
        <dbReference type="Proteomes" id="UP000821866"/>
    </source>
</evidence>
<protein>
    <submittedName>
        <fullName evidence="2">Uncharacterized protein</fullName>
    </submittedName>
</protein>